<name>A0A8J2Z8Z2_9PROT</name>
<evidence type="ECO:0000256" key="1">
    <source>
        <dbReference type="SAM" id="MobiDB-lite"/>
    </source>
</evidence>
<dbReference type="RefSeq" id="WP_188898391.1">
    <property type="nucleotide sequence ID" value="NZ_BMKS01000002.1"/>
</dbReference>
<dbReference type="InterPro" id="IPR009211">
    <property type="entry name" value="TagJ"/>
</dbReference>
<dbReference type="AlphaFoldDB" id="A0A8J2Z8Z2"/>
<sequence length="270" mass="29057">MSAIRTAFEAGDLQGAVAAANAAVKSAPRDFGARWVLAEMLLFAGELERADRILDAVIAEEPSPAVLEFRRLLRAAEHRRRVFGKEGAAPKLQGEEATAAQTACLRALVELRAGNPEAAAAAAAEAEERRPRVPGTHRPAGPGAAPVAFDDLRDADDLFSPFLEALTMAGDYMWIPLERVRTLEFEAPKRPRDLCWRRASIEMKDGQEGVIYVPAIYPWGDGGMPDGLRLGRTTDWLDSGGGPVRGLGQRVLLAGEEALPLNEAGALHFA</sequence>
<protein>
    <recommendedName>
        <fullName evidence="4">SciE type virulence protein</fullName>
    </recommendedName>
</protein>
<accession>A0A8J2Z8Z2</accession>
<evidence type="ECO:0000313" key="2">
    <source>
        <dbReference type="EMBL" id="GGG20796.1"/>
    </source>
</evidence>
<evidence type="ECO:0008006" key="4">
    <source>
        <dbReference type="Google" id="ProtNLM"/>
    </source>
</evidence>
<dbReference type="EMBL" id="BMKS01000002">
    <property type="protein sequence ID" value="GGG20796.1"/>
    <property type="molecule type" value="Genomic_DNA"/>
</dbReference>
<dbReference type="SUPFAM" id="SSF144059">
    <property type="entry name" value="ImpE-like"/>
    <property type="match status" value="1"/>
</dbReference>
<feature type="region of interest" description="Disordered" evidence="1">
    <location>
        <begin position="119"/>
        <end position="147"/>
    </location>
</feature>
<reference evidence="2 3" key="1">
    <citation type="journal article" date="2014" name="Int. J. Syst. Evol. Microbiol.">
        <title>Complete genome sequence of Corynebacterium casei LMG S-19264T (=DSM 44701T), isolated from a smear-ripened cheese.</title>
        <authorList>
            <consortium name="US DOE Joint Genome Institute (JGI-PGF)"/>
            <person name="Walter F."/>
            <person name="Albersmeier A."/>
            <person name="Kalinowski J."/>
            <person name="Ruckert C."/>
        </authorList>
    </citation>
    <scope>NUCLEOTIDE SEQUENCE [LARGE SCALE GENOMIC DNA]</scope>
    <source>
        <strain evidence="2 3">CGMCC 1.16330</strain>
    </source>
</reference>
<dbReference type="Pfam" id="PF07024">
    <property type="entry name" value="ImpE"/>
    <property type="match status" value="1"/>
</dbReference>
<keyword evidence="3" id="KW-1185">Reference proteome</keyword>
<gene>
    <name evidence="2" type="ORF">GCM10010964_06250</name>
</gene>
<evidence type="ECO:0000313" key="3">
    <source>
        <dbReference type="Proteomes" id="UP000597507"/>
    </source>
</evidence>
<dbReference type="Proteomes" id="UP000597507">
    <property type="component" value="Unassembled WGS sequence"/>
</dbReference>
<organism evidence="2 3">
    <name type="scientific">Caldovatus sediminis</name>
    <dbReference type="NCBI Taxonomy" id="2041189"/>
    <lineage>
        <taxon>Bacteria</taxon>
        <taxon>Pseudomonadati</taxon>
        <taxon>Pseudomonadota</taxon>
        <taxon>Alphaproteobacteria</taxon>
        <taxon>Acetobacterales</taxon>
        <taxon>Roseomonadaceae</taxon>
        <taxon>Caldovatus</taxon>
    </lineage>
</organism>
<comment type="caution">
    <text evidence="2">The sequence shown here is derived from an EMBL/GenBank/DDBJ whole genome shotgun (WGS) entry which is preliminary data.</text>
</comment>
<dbReference type="InterPro" id="IPR011990">
    <property type="entry name" value="TPR-like_helical_dom_sf"/>
</dbReference>
<dbReference type="Pfam" id="PF14559">
    <property type="entry name" value="TPR_19"/>
    <property type="match status" value="1"/>
</dbReference>
<proteinExistence type="predicted"/>
<dbReference type="Gene3D" id="1.25.40.10">
    <property type="entry name" value="Tetratricopeptide repeat domain"/>
    <property type="match status" value="1"/>
</dbReference>